<reference evidence="1 2" key="1">
    <citation type="submission" date="2006-03" db="EMBL/GenBank/DDBJ databases">
        <title>Complete sequence of chromosome of Nitrobacter hamburgensis X14.</title>
        <authorList>
            <consortium name="US DOE Joint Genome Institute"/>
            <person name="Copeland A."/>
            <person name="Lucas S."/>
            <person name="Lapidus A."/>
            <person name="Barry K."/>
            <person name="Detter J.C."/>
            <person name="Glavina del Rio T."/>
            <person name="Hammon N."/>
            <person name="Israni S."/>
            <person name="Dalin E."/>
            <person name="Tice H."/>
            <person name="Pitluck S."/>
            <person name="Chain P."/>
            <person name="Malfatti S."/>
            <person name="Shin M."/>
            <person name="Vergez L."/>
            <person name="Schmutz J."/>
            <person name="Larimer F."/>
            <person name="Land M."/>
            <person name="Hauser L."/>
            <person name="Kyrpides N."/>
            <person name="Ivanova N."/>
            <person name="Ward B."/>
            <person name="Arp D."/>
            <person name="Klotz M."/>
            <person name="Stein L."/>
            <person name="O'Mullan G."/>
            <person name="Starkenburg S."/>
            <person name="Sayavedra L."/>
            <person name="Poret-Peterson A.T."/>
            <person name="Gentry M.E."/>
            <person name="Bruce D."/>
            <person name="Richardson P."/>
        </authorList>
    </citation>
    <scope>NUCLEOTIDE SEQUENCE [LARGE SCALE GENOMIC DNA]</scope>
    <source>
        <strain evidence="2">DSM 10229 / NCIMB 13809 / X14</strain>
    </source>
</reference>
<dbReference type="AlphaFoldDB" id="Q1QQ90"/>
<gene>
    <name evidence="1" type="ordered locus">Nham_0722</name>
</gene>
<proteinExistence type="predicted"/>
<dbReference type="KEGG" id="nha:Nham_0722"/>
<dbReference type="HOGENOM" id="CLU_144640_0_0_5"/>
<organism evidence="1 2">
    <name type="scientific">Nitrobacter hamburgensis (strain DSM 10229 / NCIMB 13809 / X14)</name>
    <dbReference type="NCBI Taxonomy" id="323097"/>
    <lineage>
        <taxon>Bacteria</taxon>
        <taxon>Pseudomonadati</taxon>
        <taxon>Pseudomonadota</taxon>
        <taxon>Alphaproteobacteria</taxon>
        <taxon>Hyphomicrobiales</taxon>
        <taxon>Nitrobacteraceae</taxon>
        <taxon>Nitrobacter</taxon>
    </lineage>
</organism>
<protein>
    <submittedName>
        <fullName evidence="1">Uncharacterized protein</fullName>
    </submittedName>
</protein>
<dbReference type="EMBL" id="CP000319">
    <property type="protein sequence ID" value="ABE61607.1"/>
    <property type="molecule type" value="Genomic_DNA"/>
</dbReference>
<dbReference type="Proteomes" id="UP000001953">
    <property type="component" value="Chromosome"/>
</dbReference>
<dbReference type="eggNOG" id="ENOG502ZMFP">
    <property type="taxonomic scope" value="Bacteria"/>
</dbReference>
<name>Q1QQ90_NITHX</name>
<evidence type="ECO:0000313" key="2">
    <source>
        <dbReference type="Proteomes" id="UP000001953"/>
    </source>
</evidence>
<evidence type="ECO:0000313" key="1">
    <source>
        <dbReference type="EMBL" id="ABE61607.1"/>
    </source>
</evidence>
<keyword evidence="2" id="KW-1185">Reference proteome</keyword>
<accession>Q1QQ90</accession>
<sequence>MRPLPGERSRMRAVRALFIRYGAERTPEGRSLRLLREWLSPMQRTQFAKKGYFEVVGGDTGKLYRIYPGTMSNVCEIDENGRPRLGLCFRTMGELPVGDVMLAQKIALENCESSVLAVARSFVPNVFMFRRGRLLG</sequence>